<evidence type="ECO:0000313" key="4">
    <source>
        <dbReference type="Proteomes" id="UP000829685"/>
    </source>
</evidence>
<organism evidence="3 4">
    <name type="scientific">Neoarthrinium moseri</name>
    <dbReference type="NCBI Taxonomy" id="1658444"/>
    <lineage>
        <taxon>Eukaryota</taxon>
        <taxon>Fungi</taxon>
        <taxon>Dikarya</taxon>
        <taxon>Ascomycota</taxon>
        <taxon>Pezizomycotina</taxon>
        <taxon>Sordariomycetes</taxon>
        <taxon>Xylariomycetidae</taxon>
        <taxon>Amphisphaeriales</taxon>
        <taxon>Apiosporaceae</taxon>
        <taxon>Neoarthrinium</taxon>
    </lineage>
</organism>
<dbReference type="AlphaFoldDB" id="A0A9Q0AIV1"/>
<feature type="compositionally biased region" description="Basic residues" evidence="1">
    <location>
        <begin position="78"/>
        <end position="91"/>
    </location>
</feature>
<evidence type="ECO:0000313" key="3">
    <source>
        <dbReference type="EMBL" id="KAI1851809.1"/>
    </source>
</evidence>
<evidence type="ECO:0000256" key="2">
    <source>
        <dbReference type="SAM" id="SignalP"/>
    </source>
</evidence>
<dbReference type="EMBL" id="JAFIMR010000064">
    <property type="protein sequence ID" value="KAI1851809.1"/>
    <property type="molecule type" value="Genomic_DNA"/>
</dbReference>
<protein>
    <submittedName>
        <fullName evidence="3">Uncharacterized protein</fullName>
    </submittedName>
</protein>
<evidence type="ECO:0000256" key="1">
    <source>
        <dbReference type="SAM" id="MobiDB-lite"/>
    </source>
</evidence>
<accession>A0A9Q0AIV1</accession>
<keyword evidence="2" id="KW-0732">Signal</keyword>
<reference evidence="3" key="1">
    <citation type="submission" date="2021-03" db="EMBL/GenBank/DDBJ databases">
        <title>Revisited historic fungal species revealed as producer of novel bioactive compounds through whole genome sequencing and comparative genomics.</title>
        <authorList>
            <person name="Vignolle G.A."/>
            <person name="Hochenegger N."/>
            <person name="Mach R.L."/>
            <person name="Mach-Aigner A.R."/>
            <person name="Javad Rahimi M."/>
            <person name="Salim K.A."/>
            <person name="Chan C.M."/>
            <person name="Lim L.B.L."/>
            <person name="Cai F."/>
            <person name="Druzhinina I.S."/>
            <person name="U'Ren J.M."/>
            <person name="Derntl C."/>
        </authorList>
    </citation>
    <scope>NUCLEOTIDE SEQUENCE</scope>
    <source>
        <strain evidence="3">TUCIM 5799</strain>
    </source>
</reference>
<comment type="caution">
    <text evidence="3">The sequence shown here is derived from an EMBL/GenBank/DDBJ whole genome shotgun (WGS) entry which is preliminary data.</text>
</comment>
<feature type="signal peptide" evidence="2">
    <location>
        <begin position="1"/>
        <end position="22"/>
    </location>
</feature>
<keyword evidence="4" id="KW-1185">Reference proteome</keyword>
<feature type="compositionally biased region" description="Low complexity" evidence="1">
    <location>
        <begin position="92"/>
        <end position="105"/>
    </location>
</feature>
<sequence length="151" mass="15629">MHTPTTIRLLTTGLIAAASVAGFTGPATQALSLRYAGALIAAAVPAMAAPAMEVVELEARNDDDHIEARSPIPEPKKNKGKKNKKGKKKAKASGTAAAAAATSAAAKRETAPETPALISGKLSIQNQSIDTEVSFYVRCWIASLTSGRLSM</sequence>
<name>A0A9Q0AIV1_9PEZI</name>
<feature type="chain" id="PRO_5040110407" evidence="2">
    <location>
        <begin position="23"/>
        <end position="151"/>
    </location>
</feature>
<gene>
    <name evidence="3" type="ORF">JX265_013166</name>
</gene>
<feature type="region of interest" description="Disordered" evidence="1">
    <location>
        <begin position="61"/>
        <end position="112"/>
    </location>
</feature>
<dbReference type="Proteomes" id="UP000829685">
    <property type="component" value="Unassembled WGS sequence"/>
</dbReference>
<proteinExistence type="predicted"/>